<name>A0A1S8YSU9_9GAMM</name>
<feature type="DNA-binding region" description="H-T-H motif" evidence="4">
    <location>
        <begin position="47"/>
        <end position="66"/>
    </location>
</feature>
<keyword evidence="1" id="KW-0805">Transcription regulation</keyword>
<comment type="caution">
    <text evidence="7">The sequence shown here is derived from an EMBL/GenBank/DDBJ whole genome shotgun (WGS) entry which is preliminary data.</text>
</comment>
<evidence type="ECO:0000313" key="7">
    <source>
        <dbReference type="EMBL" id="OON41945.1"/>
    </source>
</evidence>
<dbReference type="SUPFAM" id="SSF48498">
    <property type="entry name" value="Tetracyclin repressor-like, C-terminal domain"/>
    <property type="match status" value="1"/>
</dbReference>
<dbReference type="InterPro" id="IPR036271">
    <property type="entry name" value="Tet_transcr_reg_TetR-rel_C_sf"/>
</dbReference>
<feature type="domain" description="HTH tetR-type" evidence="6">
    <location>
        <begin position="24"/>
        <end position="84"/>
    </location>
</feature>
<dbReference type="Pfam" id="PF00440">
    <property type="entry name" value="TetR_N"/>
    <property type="match status" value="1"/>
</dbReference>
<feature type="compositionally biased region" description="Polar residues" evidence="5">
    <location>
        <begin position="1"/>
        <end position="18"/>
    </location>
</feature>
<keyword evidence="8" id="KW-1185">Reference proteome</keyword>
<gene>
    <name evidence="7" type="ORF">BTJ39_01955</name>
</gene>
<dbReference type="OrthoDB" id="270177at2"/>
<dbReference type="Gene3D" id="1.10.10.60">
    <property type="entry name" value="Homeodomain-like"/>
    <property type="match status" value="1"/>
</dbReference>
<dbReference type="GO" id="GO:0003677">
    <property type="term" value="F:DNA binding"/>
    <property type="evidence" value="ECO:0007669"/>
    <property type="project" value="UniProtKB-UniRule"/>
</dbReference>
<dbReference type="PROSITE" id="PS01081">
    <property type="entry name" value="HTH_TETR_1"/>
    <property type="match status" value="1"/>
</dbReference>
<keyword evidence="3" id="KW-0804">Transcription</keyword>
<evidence type="ECO:0000256" key="2">
    <source>
        <dbReference type="ARBA" id="ARBA00023125"/>
    </source>
</evidence>
<dbReference type="AlphaFoldDB" id="A0A1S8YSU9"/>
<dbReference type="EMBL" id="MRUL01000001">
    <property type="protein sequence ID" value="OON41945.1"/>
    <property type="molecule type" value="Genomic_DNA"/>
</dbReference>
<dbReference type="InterPro" id="IPR023772">
    <property type="entry name" value="DNA-bd_HTH_TetR-type_CS"/>
</dbReference>
<dbReference type="Proteomes" id="UP000190667">
    <property type="component" value="Unassembled WGS sequence"/>
</dbReference>
<accession>A0A1S8YSU9</accession>
<evidence type="ECO:0000256" key="3">
    <source>
        <dbReference type="ARBA" id="ARBA00023163"/>
    </source>
</evidence>
<evidence type="ECO:0000313" key="8">
    <source>
        <dbReference type="Proteomes" id="UP000190667"/>
    </source>
</evidence>
<dbReference type="InterPro" id="IPR001647">
    <property type="entry name" value="HTH_TetR"/>
</dbReference>
<organism evidence="7 8">
    <name type="scientific">Izhakiella australiensis</name>
    <dbReference type="NCBI Taxonomy" id="1926881"/>
    <lineage>
        <taxon>Bacteria</taxon>
        <taxon>Pseudomonadati</taxon>
        <taxon>Pseudomonadota</taxon>
        <taxon>Gammaproteobacteria</taxon>
        <taxon>Enterobacterales</taxon>
        <taxon>Erwiniaceae</taxon>
        <taxon>Izhakiella</taxon>
    </lineage>
</organism>
<dbReference type="Gene3D" id="1.10.357.10">
    <property type="entry name" value="Tetracycline Repressor, domain 2"/>
    <property type="match status" value="1"/>
</dbReference>
<keyword evidence="2 4" id="KW-0238">DNA-binding</keyword>
<dbReference type="RefSeq" id="WP_078000970.1">
    <property type="nucleotide sequence ID" value="NZ_MRUL01000001.1"/>
</dbReference>
<evidence type="ECO:0000256" key="1">
    <source>
        <dbReference type="ARBA" id="ARBA00023015"/>
    </source>
</evidence>
<proteinExistence type="predicted"/>
<evidence type="ECO:0000256" key="5">
    <source>
        <dbReference type="SAM" id="MobiDB-lite"/>
    </source>
</evidence>
<feature type="region of interest" description="Disordered" evidence="5">
    <location>
        <begin position="1"/>
        <end position="23"/>
    </location>
</feature>
<dbReference type="PANTHER" id="PTHR47506:SF1">
    <property type="entry name" value="HTH-TYPE TRANSCRIPTIONAL REGULATOR YJDC"/>
    <property type="match status" value="1"/>
</dbReference>
<dbReference type="SUPFAM" id="SSF46689">
    <property type="entry name" value="Homeodomain-like"/>
    <property type="match status" value="1"/>
</dbReference>
<dbReference type="STRING" id="1926881.BTJ39_01955"/>
<evidence type="ECO:0000256" key="4">
    <source>
        <dbReference type="PROSITE-ProRule" id="PRU00335"/>
    </source>
</evidence>
<reference evidence="7 8" key="1">
    <citation type="submission" date="2016-12" db="EMBL/GenBank/DDBJ databases">
        <title>Izhakiella australiana sp. nov. of genus Izhakiella isolated from Australian desert.</title>
        <authorList>
            <person name="Ji M."/>
        </authorList>
    </citation>
    <scope>NUCLEOTIDE SEQUENCE [LARGE SCALE GENOMIC DNA]</scope>
    <source>
        <strain evidence="7 8">D4N98</strain>
    </source>
</reference>
<sequence>MQKSENTALTAKSASSQPRGRPRAFDRQAALAKATRLFWQKGYEATSISDLTKAMGIGSPSLYAAFGSKEMLYVEALDYYRTRYDALVWRGFFAADSAREAVECLLTDSALTLTGDVCDIPNGCMVTLSAAGSEGHPLLGDIVRTARSMTFERLKTRLQQAVEQGEIPADSDIPALARFVQTLQNGMSILARDGVSSAELRGMVQVAMAGWDNLMGGPSGATAL</sequence>
<evidence type="ECO:0000259" key="6">
    <source>
        <dbReference type="PROSITE" id="PS50977"/>
    </source>
</evidence>
<dbReference type="PROSITE" id="PS50977">
    <property type="entry name" value="HTH_TETR_2"/>
    <property type="match status" value="1"/>
</dbReference>
<dbReference type="InterPro" id="IPR009057">
    <property type="entry name" value="Homeodomain-like_sf"/>
</dbReference>
<dbReference type="PANTHER" id="PTHR47506">
    <property type="entry name" value="TRANSCRIPTIONAL REGULATORY PROTEIN"/>
    <property type="match status" value="1"/>
</dbReference>
<protein>
    <submittedName>
        <fullName evidence="7">TetR family transcriptional regulator</fullName>
    </submittedName>
</protein>